<gene>
    <name evidence="1" type="ORF">AWH69_02440</name>
</gene>
<organism evidence="1 2">
    <name type="scientific">Janibacter melonis</name>
    <dbReference type="NCBI Taxonomy" id="262209"/>
    <lineage>
        <taxon>Bacteria</taxon>
        <taxon>Bacillati</taxon>
        <taxon>Actinomycetota</taxon>
        <taxon>Actinomycetes</taxon>
        <taxon>Micrococcales</taxon>
        <taxon>Intrasporangiaceae</taxon>
        <taxon>Janibacter</taxon>
    </lineage>
</organism>
<comment type="caution">
    <text evidence="1">The sequence shown here is derived from an EMBL/GenBank/DDBJ whole genome shotgun (WGS) entry which is preliminary data.</text>
</comment>
<reference evidence="1 2" key="1">
    <citation type="submission" date="2016-01" db="EMBL/GenBank/DDBJ databases">
        <title>Janibacter melonis strain CD11_4 genome sequencing and assembly.</title>
        <authorList>
            <person name="Nair G.R."/>
            <person name="Kaur G."/>
            <person name="Chander A.M."/>
            <person name="Mayilraj S."/>
        </authorList>
    </citation>
    <scope>NUCLEOTIDE SEQUENCE [LARGE SCALE GENOMIC DNA]</scope>
    <source>
        <strain evidence="1 2">CD11-4</strain>
    </source>
</reference>
<dbReference type="EMBL" id="LQZG01000001">
    <property type="protein sequence ID" value="OAB88672.1"/>
    <property type="molecule type" value="Genomic_DNA"/>
</dbReference>
<proteinExistence type="predicted"/>
<dbReference type="STRING" id="262209.AWH69_02440"/>
<accession>A0A176QG71</accession>
<keyword evidence="2" id="KW-1185">Reference proteome</keyword>
<sequence>MPSSAGLAAVLRVAMSTIPALDAVSKCQLSRIFVTNVAIHAISAEGHPTIGGVAYGPGRTRTARQFRPPVSSEFSVIIRPGLC</sequence>
<protein>
    <submittedName>
        <fullName evidence="1">Uncharacterized protein</fullName>
    </submittedName>
</protein>
<dbReference type="AlphaFoldDB" id="A0A176QG71"/>
<dbReference type="Proteomes" id="UP000076976">
    <property type="component" value="Unassembled WGS sequence"/>
</dbReference>
<evidence type="ECO:0000313" key="2">
    <source>
        <dbReference type="Proteomes" id="UP000076976"/>
    </source>
</evidence>
<name>A0A176QG71_9MICO</name>
<evidence type="ECO:0000313" key="1">
    <source>
        <dbReference type="EMBL" id="OAB88672.1"/>
    </source>
</evidence>